<feature type="region of interest" description="Disordered" evidence="1">
    <location>
        <begin position="27"/>
        <end position="67"/>
    </location>
</feature>
<reference evidence="2" key="1">
    <citation type="journal article" date="2014" name="Int. J. Syst. Evol. Microbiol.">
        <title>Complete genome sequence of Corynebacterium casei LMG S-19264T (=DSM 44701T), isolated from a smear-ripened cheese.</title>
        <authorList>
            <consortium name="US DOE Joint Genome Institute (JGI-PGF)"/>
            <person name="Walter F."/>
            <person name="Albersmeier A."/>
            <person name="Kalinowski J."/>
            <person name="Ruckert C."/>
        </authorList>
    </citation>
    <scope>NUCLEOTIDE SEQUENCE</scope>
    <source>
        <strain evidence="2">JCM 19831</strain>
    </source>
</reference>
<dbReference type="AlphaFoldDB" id="A0A917TXB6"/>
<comment type="caution">
    <text evidence="2">The sequence shown here is derived from an EMBL/GenBank/DDBJ whole genome shotgun (WGS) entry which is preliminary data.</text>
</comment>
<name>A0A917TXB6_9ACTN</name>
<reference evidence="2" key="2">
    <citation type="submission" date="2020-09" db="EMBL/GenBank/DDBJ databases">
        <authorList>
            <person name="Sun Q."/>
            <person name="Ohkuma M."/>
        </authorList>
    </citation>
    <scope>NUCLEOTIDE SEQUENCE</scope>
    <source>
        <strain evidence="2">JCM 19831</strain>
    </source>
</reference>
<evidence type="ECO:0000313" key="2">
    <source>
        <dbReference type="EMBL" id="GGM41236.1"/>
    </source>
</evidence>
<evidence type="ECO:0000313" key="3">
    <source>
        <dbReference type="Proteomes" id="UP000642070"/>
    </source>
</evidence>
<evidence type="ECO:0000256" key="1">
    <source>
        <dbReference type="SAM" id="MobiDB-lite"/>
    </source>
</evidence>
<feature type="compositionally biased region" description="Low complexity" evidence="1">
    <location>
        <begin position="27"/>
        <end position="45"/>
    </location>
</feature>
<sequence>MTLARELGLSPTTRMPKGKLVELIRAKAPARPAKAKPTPATPAAKASRKAEAAASKWAAEGRGAPRS</sequence>
<organism evidence="2 3">
    <name type="scientific">Dactylosporangium sucinum</name>
    <dbReference type="NCBI Taxonomy" id="1424081"/>
    <lineage>
        <taxon>Bacteria</taxon>
        <taxon>Bacillati</taxon>
        <taxon>Actinomycetota</taxon>
        <taxon>Actinomycetes</taxon>
        <taxon>Micromonosporales</taxon>
        <taxon>Micromonosporaceae</taxon>
        <taxon>Dactylosporangium</taxon>
    </lineage>
</organism>
<dbReference type="EMBL" id="BMPI01000024">
    <property type="protein sequence ID" value="GGM41236.1"/>
    <property type="molecule type" value="Genomic_DNA"/>
</dbReference>
<proteinExistence type="predicted"/>
<keyword evidence="3" id="KW-1185">Reference proteome</keyword>
<protein>
    <submittedName>
        <fullName evidence="2">Uncharacterized protein</fullName>
    </submittedName>
</protein>
<accession>A0A917TXB6</accession>
<gene>
    <name evidence="2" type="ORF">GCM10007977_048320</name>
</gene>
<feature type="compositionally biased region" description="Low complexity" evidence="1">
    <location>
        <begin position="52"/>
        <end position="67"/>
    </location>
</feature>
<dbReference type="Proteomes" id="UP000642070">
    <property type="component" value="Unassembled WGS sequence"/>
</dbReference>